<dbReference type="AlphaFoldDB" id="A0AAW1HRD6"/>
<dbReference type="InterPro" id="IPR014978">
    <property type="entry name" value="Gln-Leu-Gln_QLQ"/>
</dbReference>
<dbReference type="GO" id="GO:0006355">
    <property type="term" value="P:regulation of DNA-templated transcription"/>
    <property type="evidence" value="ECO:0007669"/>
    <property type="project" value="InterPro"/>
</dbReference>
<dbReference type="GO" id="GO:0099402">
    <property type="term" value="P:plant organ development"/>
    <property type="evidence" value="ECO:0007669"/>
    <property type="project" value="UniProtKB-ARBA"/>
</dbReference>
<dbReference type="PANTHER" id="PTHR31602:SF42">
    <property type="entry name" value="GROWTH-REGULATING FACTOR 2"/>
    <property type="match status" value="1"/>
</dbReference>
<dbReference type="Proteomes" id="UP001443914">
    <property type="component" value="Unassembled WGS sequence"/>
</dbReference>
<keyword evidence="9" id="KW-1185">Reference proteome</keyword>
<evidence type="ECO:0000313" key="8">
    <source>
        <dbReference type="EMBL" id="KAK9678449.1"/>
    </source>
</evidence>
<proteinExistence type="inferred from homology"/>
<dbReference type="GO" id="GO:0006351">
    <property type="term" value="P:DNA-templated transcription"/>
    <property type="evidence" value="ECO:0007669"/>
    <property type="project" value="UniProtKB-UniRule"/>
</dbReference>
<keyword evidence="5" id="KW-0805">Transcription regulation</keyword>
<dbReference type="EMBL" id="JBDFQZ010000011">
    <property type="protein sequence ID" value="KAK9678449.1"/>
    <property type="molecule type" value="Genomic_DNA"/>
</dbReference>
<dbReference type="Pfam" id="PF08879">
    <property type="entry name" value="WRC"/>
    <property type="match status" value="1"/>
</dbReference>
<feature type="domain" description="QLQ" evidence="6">
    <location>
        <begin position="69"/>
        <end position="104"/>
    </location>
</feature>
<gene>
    <name evidence="8" type="ORF">RND81_11G212200</name>
</gene>
<comment type="function">
    <text evidence="5">Transcription activator.</text>
</comment>
<keyword evidence="3 4" id="KW-0539">Nucleus</keyword>
<evidence type="ECO:0000313" key="9">
    <source>
        <dbReference type="Proteomes" id="UP001443914"/>
    </source>
</evidence>
<dbReference type="InterPro" id="IPR031137">
    <property type="entry name" value="GRF"/>
</dbReference>
<dbReference type="PROSITE" id="PS51666">
    <property type="entry name" value="QLQ"/>
    <property type="match status" value="1"/>
</dbReference>
<comment type="caution">
    <text evidence="8">The sequence shown here is derived from an EMBL/GenBank/DDBJ whole genome shotgun (WGS) entry which is preliminary data.</text>
</comment>
<dbReference type="Pfam" id="PF08880">
    <property type="entry name" value="QLQ"/>
    <property type="match status" value="1"/>
</dbReference>
<protein>
    <recommendedName>
        <fullName evidence="5">Growth-regulating factor</fullName>
    </recommendedName>
</protein>
<sequence length="348" mass="38490">MDIGFMGIVGSGLIHNERPDPFEFQGKRVHHLDQMLNFVTSNNSKAAVGFGNGNMNGEMYGCCLGIRGLFTPAQWIELEHQAMIYKYLTSNLPVPSNLLIPIRKAIQSSVFPAFSIGSSPSHSYGWGSFHQGFSGNTDPELGRCRRTDGKKWRCSREAVPDQKYCERHINRGRHRSRKPVEGHTGQATSGVATTTMVEPAMSVSVSSLVTSACGVANTFTNPIAERITDQRGRSVMHPTINLESADSQCSIGKQQYISFEESSVSDFGIVSDDSLLNPSQKISYLDGKSYDCLYDYDPSQQNQDHCPLHHLMDNWPKDPKSDWTRGFDPYQTGGGPLGEVLLNNVGFK</sequence>
<name>A0AAW1HRD6_SAPOF</name>
<keyword evidence="5" id="KW-0804">Transcription</keyword>
<feature type="domain" description="WRC" evidence="7">
    <location>
        <begin position="138"/>
        <end position="182"/>
    </location>
</feature>
<dbReference type="GO" id="GO:0005524">
    <property type="term" value="F:ATP binding"/>
    <property type="evidence" value="ECO:0007669"/>
    <property type="project" value="UniProtKB-UniRule"/>
</dbReference>
<comment type="similarity">
    <text evidence="2 5">Belongs to the GRF family.</text>
</comment>
<comment type="domain">
    <text evidence="5">The QLQ domain and WRC domain may be involved in protein-protein interaction and DNA-binding, respectively.</text>
</comment>
<dbReference type="PROSITE" id="PS51667">
    <property type="entry name" value="WRC"/>
    <property type="match status" value="1"/>
</dbReference>
<evidence type="ECO:0000259" key="6">
    <source>
        <dbReference type="PROSITE" id="PS51666"/>
    </source>
</evidence>
<evidence type="ECO:0000256" key="1">
    <source>
        <dbReference type="ARBA" id="ARBA00004123"/>
    </source>
</evidence>
<dbReference type="SMART" id="SM00951">
    <property type="entry name" value="QLQ"/>
    <property type="match status" value="1"/>
</dbReference>
<evidence type="ECO:0000256" key="5">
    <source>
        <dbReference type="RuleBase" id="RU367127"/>
    </source>
</evidence>
<accession>A0AAW1HRD6</accession>
<feature type="short sequence motif" description="Bipartite nuclear localization signal" evidence="4">
    <location>
        <begin position="143"/>
        <end position="153"/>
    </location>
</feature>
<evidence type="ECO:0000256" key="4">
    <source>
        <dbReference type="PROSITE-ProRule" id="PRU01002"/>
    </source>
</evidence>
<organism evidence="8 9">
    <name type="scientific">Saponaria officinalis</name>
    <name type="common">Common soapwort</name>
    <name type="synonym">Lychnis saponaria</name>
    <dbReference type="NCBI Taxonomy" id="3572"/>
    <lineage>
        <taxon>Eukaryota</taxon>
        <taxon>Viridiplantae</taxon>
        <taxon>Streptophyta</taxon>
        <taxon>Embryophyta</taxon>
        <taxon>Tracheophyta</taxon>
        <taxon>Spermatophyta</taxon>
        <taxon>Magnoliopsida</taxon>
        <taxon>eudicotyledons</taxon>
        <taxon>Gunneridae</taxon>
        <taxon>Pentapetalae</taxon>
        <taxon>Caryophyllales</taxon>
        <taxon>Caryophyllaceae</taxon>
        <taxon>Caryophylleae</taxon>
        <taxon>Saponaria</taxon>
    </lineage>
</organism>
<dbReference type="GO" id="GO:0005634">
    <property type="term" value="C:nucleus"/>
    <property type="evidence" value="ECO:0007669"/>
    <property type="project" value="UniProtKB-SubCell"/>
</dbReference>
<evidence type="ECO:0000256" key="2">
    <source>
        <dbReference type="ARBA" id="ARBA00008122"/>
    </source>
</evidence>
<feature type="short sequence motif" description="Bipartite nuclear localization signal" evidence="4">
    <location>
        <begin position="171"/>
        <end position="178"/>
    </location>
</feature>
<comment type="subcellular location">
    <subcellularLocation>
        <location evidence="1 4 5">Nucleus</location>
    </subcellularLocation>
</comment>
<dbReference type="PANTHER" id="PTHR31602">
    <property type="entry name" value="GROWTH-REGULATING FACTOR 5"/>
    <property type="match status" value="1"/>
</dbReference>
<reference evidence="8" key="1">
    <citation type="submission" date="2024-03" db="EMBL/GenBank/DDBJ databases">
        <title>WGS assembly of Saponaria officinalis var. Norfolk2.</title>
        <authorList>
            <person name="Jenkins J."/>
            <person name="Shu S."/>
            <person name="Grimwood J."/>
            <person name="Barry K."/>
            <person name="Goodstein D."/>
            <person name="Schmutz J."/>
            <person name="Leebens-Mack J."/>
            <person name="Osbourn A."/>
        </authorList>
    </citation>
    <scope>NUCLEOTIDE SEQUENCE [LARGE SCALE GENOMIC DNA]</scope>
    <source>
        <strain evidence="8">JIC</strain>
    </source>
</reference>
<dbReference type="InterPro" id="IPR014977">
    <property type="entry name" value="WRC_dom"/>
</dbReference>
<evidence type="ECO:0000256" key="3">
    <source>
        <dbReference type="ARBA" id="ARBA00023242"/>
    </source>
</evidence>
<keyword evidence="5" id="KW-0010">Activator</keyword>
<evidence type="ECO:0000259" key="7">
    <source>
        <dbReference type="PROSITE" id="PS51667"/>
    </source>
</evidence>